<evidence type="ECO:0000259" key="11">
    <source>
        <dbReference type="Pfam" id="PF00593"/>
    </source>
</evidence>
<feature type="chain" id="PRO_5041726557" evidence="10">
    <location>
        <begin position="19"/>
        <end position="670"/>
    </location>
</feature>
<dbReference type="InterPro" id="IPR036942">
    <property type="entry name" value="Beta-barrel_TonB_sf"/>
</dbReference>
<dbReference type="InterPro" id="IPR012910">
    <property type="entry name" value="Plug_dom"/>
</dbReference>
<dbReference type="NCBIfam" id="TIGR01778">
    <property type="entry name" value="TonB-copper"/>
    <property type="match status" value="1"/>
</dbReference>
<evidence type="ECO:0000313" key="14">
    <source>
        <dbReference type="Proteomes" id="UP000286680"/>
    </source>
</evidence>
<dbReference type="Gene3D" id="2.40.170.20">
    <property type="entry name" value="TonB-dependent receptor, beta-barrel domain"/>
    <property type="match status" value="1"/>
</dbReference>
<evidence type="ECO:0000256" key="9">
    <source>
        <dbReference type="RuleBase" id="RU003357"/>
    </source>
</evidence>
<dbReference type="Pfam" id="PF00593">
    <property type="entry name" value="TonB_dep_Rec_b-barrel"/>
    <property type="match status" value="1"/>
</dbReference>
<dbReference type="InterPro" id="IPR010100">
    <property type="entry name" value="TonB-dep_Cu_rcpt"/>
</dbReference>
<dbReference type="InterPro" id="IPR000531">
    <property type="entry name" value="Beta-barrel_TonB"/>
</dbReference>
<evidence type="ECO:0000256" key="8">
    <source>
        <dbReference type="PROSITE-ProRule" id="PRU01360"/>
    </source>
</evidence>
<comment type="caution">
    <text evidence="13">The sequence shown here is derived from an EMBL/GenBank/DDBJ whole genome shotgun (WGS) entry which is preliminary data.</text>
</comment>
<keyword evidence="3 8" id="KW-1134">Transmembrane beta strand</keyword>
<feature type="signal peptide" evidence="10">
    <location>
        <begin position="1"/>
        <end position="18"/>
    </location>
</feature>
<dbReference type="GO" id="GO:0044718">
    <property type="term" value="P:siderophore transmembrane transport"/>
    <property type="evidence" value="ECO:0007669"/>
    <property type="project" value="TreeGrafter"/>
</dbReference>
<dbReference type="InterPro" id="IPR037066">
    <property type="entry name" value="Plug_dom_sf"/>
</dbReference>
<comment type="similarity">
    <text evidence="8 9">Belongs to the TonB-dependent receptor family.</text>
</comment>
<dbReference type="PANTHER" id="PTHR30069:SF49">
    <property type="entry name" value="OUTER MEMBRANE PROTEIN C"/>
    <property type="match status" value="1"/>
</dbReference>
<organism evidence="13 14">
    <name type="scientific">Idiomarina aquatica</name>
    <dbReference type="NCBI Taxonomy" id="1327752"/>
    <lineage>
        <taxon>Bacteria</taxon>
        <taxon>Pseudomonadati</taxon>
        <taxon>Pseudomonadota</taxon>
        <taxon>Gammaproteobacteria</taxon>
        <taxon>Alteromonadales</taxon>
        <taxon>Idiomarinaceae</taxon>
        <taxon>Idiomarina</taxon>
    </lineage>
</organism>
<dbReference type="PANTHER" id="PTHR30069">
    <property type="entry name" value="TONB-DEPENDENT OUTER MEMBRANE RECEPTOR"/>
    <property type="match status" value="1"/>
</dbReference>
<comment type="subcellular location">
    <subcellularLocation>
        <location evidence="1 8">Cell outer membrane</location>
        <topology evidence="1 8">Multi-pass membrane protein</topology>
    </subcellularLocation>
</comment>
<keyword evidence="5 9" id="KW-0798">TonB box</keyword>
<dbReference type="GO" id="GO:0015344">
    <property type="term" value="F:siderophore uptake transmembrane transporter activity"/>
    <property type="evidence" value="ECO:0007669"/>
    <property type="project" value="TreeGrafter"/>
</dbReference>
<reference evidence="14" key="1">
    <citation type="journal article" date="2018" name="Front. Microbiol.">
        <title>Genome-Based Analysis Reveals the Taxonomy and Diversity of the Family Idiomarinaceae.</title>
        <authorList>
            <person name="Liu Y."/>
            <person name="Lai Q."/>
            <person name="Shao Z."/>
        </authorList>
    </citation>
    <scope>NUCLEOTIDE SEQUENCE [LARGE SCALE GENOMIC DNA]</scope>
    <source>
        <strain evidence="14">SN-14</strain>
    </source>
</reference>
<evidence type="ECO:0000256" key="1">
    <source>
        <dbReference type="ARBA" id="ARBA00004571"/>
    </source>
</evidence>
<keyword evidence="2 8" id="KW-0813">Transport</keyword>
<dbReference type="Pfam" id="PF07715">
    <property type="entry name" value="Plug"/>
    <property type="match status" value="1"/>
</dbReference>
<gene>
    <name evidence="13" type="ORF">CWE23_06160</name>
</gene>
<sequence length="670" mass="74618">MHKGYLSLALLYSVPLFAQEKLSNTDEYITIIGESMLAPGVYEVDAKQPRQPLPAHDGGDFLKTIAGFSASRKGGASADPLFRGMGASRLTIVNDGQMLQGGCSNRMDPPTAYISPQSYDTIRIVKGPQTVRYAGSAAIIEFEREALAFSQPTFEGFLNLTGASYDRANASSELIAGNANGYLKANLTTATAGDYEDGNGVALNSEYQRWSSDIDVAWTPSQDHTLTLSLGASDGEAAYADRAMDGVKFARRSTAIRYEVSGDKQLRSATVAAYFNHIDHVMDNYSLREFRPSMMMPQATARNPDRYARGARIESEWQLAGAQITRLGAEYHQNVHRDRISRNQLDMPYQNMPRQPDADTSQFGVFAEQRIPLPAAYSINAGWRWDQWRLTDRRQVIGTMMTSQNNPTVDQVNADDLFSGFIRLEQQLDSGYWYAGWGQAERFPDYWETIGNNRSYLGSPSALFLKPETNQQWDIGWHYNHSSLQLDASLFFANIADFILLEEGAAMMPDVVRNVDARSWGGEATGRWQVSQAWKLSATVAITRGKNKTDDQYLPQQPADELRIASEYQHSDLTYALVWRLVKQQDRVDIGSGNVIGYDFASTSGYGIVSANISWAIDKDWQLAVGVDNLFDKVYAEHVSGSGATIAGYQQTERVNEPGRVLWLQSNVYF</sequence>
<feature type="domain" description="TonB-dependent receptor-like beta-barrel" evidence="11">
    <location>
        <begin position="193"/>
        <end position="630"/>
    </location>
</feature>
<keyword evidence="14" id="KW-1185">Reference proteome</keyword>
<evidence type="ECO:0000313" key="13">
    <source>
        <dbReference type="EMBL" id="RUO45573.1"/>
    </source>
</evidence>
<dbReference type="Proteomes" id="UP000286680">
    <property type="component" value="Unassembled WGS sequence"/>
</dbReference>
<keyword evidence="7 8" id="KW-0998">Cell outer membrane</keyword>
<dbReference type="EMBL" id="PIPS01000001">
    <property type="protein sequence ID" value="RUO45573.1"/>
    <property type="molecule type" value="Genomic_DNA"/>
</dbReference>
<dbReference type="InterPro" id="IPR039426">
    <property type="entry name" value="TonB-dep_rcpt-like"/>
</dbReference>
<dbReference type="PROSITE" id="PS52016">
    <property type="entry name" value="TONB_DEPENDENT_REC_3"/>
    <property type="match status" value="1"/>
</dbReference>
<keyword evidence="10" id="KW-0732">Signal</keyword>
<dbReference type="GO" id="GO:0009279">
    <property type="term" value="C:cell outer membrane"/>
    <property type="evidence" value="ECO:0007669"/>
    <property type="project" value="UniProtKB-SubCell"/>
</dbReference>
<evidence type="ECO:0000256" key="7">
    <source>
        <dbReference type="ARBA" id="ARBA00023237"/>
    </source>
</evidence>
<evidence type="ECO:0000256" key="3">
    <source>
        <dbReference type="ARBA" id="ARBA00022452"/>
    </source>
</evidence>
<protein>
    <submittedName>
        <fullName evidence="13">TonB-dependent copper receptor</fullName>
    </submittedName>
</protein>
<name>A0AA94JEC3_9GAMM</name>
<evidence type="ECO:0000256" key="2">
    <source>
        <dbReference type="ARBA" id="ARBA00022448"/>
    </source>
</evidence>
<keyword evidence="4 8" id="KW-0812">Transmembrane</keyword>
<feature type="domain" description="TonB-dependent receptor plug" evidence="12">
    <location>
        <begin position="42"/>
        <end position="137"/>
    </location>
</feature>
<evidence type="ECO:0000256" key="4">
    <source>
        <dbReference type="ARBA" id="ARBA00022692"/>
    </source>
</evidence>
<dbReference type="SUPFAM" id="SSF56935">
    <property type="entry name" value="Porins"/>
    <property type="match status" value="1"/>
</dbReference>
<keyword evidence="6 8" id="KW-0472">Membrane</keyword>
<dbReference type="CDD" id="cd01347">
    <property type="entry name" value="ligand_gated_channel"/>
    <property type="match status" value="1"/>
</dbReference>
<evidence type="ECO:0000256" key="6">
    <source>
        <dbReference type="ARBA" id="ARBA00023136"/>
    </source>
</evidence>
<evidence type="ECO:0000256" key="10">
    <source>
        <dbReference type="SAM" id="SignalP"/>
    </source>
</evidence>
<dbReference type="AlphaFoldDB" id="A0AA94JEC3"/>
<dbReference type="RefSeq" id="WP_126819755.1">
    <property type="nucleotide sequence ID" value="NZ_PIPS01000001.1"/>
</dbReference>
<dbReference type="Gene3D" id="2.170.130.10">
    <property type="entry name" value="TonB-dependent receptor, plug domain"/>
    <property type="match status" value="1"/>
</dbReference>
<evidence type="ECO:0000259" key="12">
    <source>
        <dbReference type="Pfam" id="PF07715"/>
    </source>
</evidence>
<proteinExistence type="inferred from homology"/>
<evidence type="ECO:0000256" key="5">
    <source>
        <dbReference type="ARBA" id="ARBA00023077"/>
    </source>
</evidence>
<accession>A0AA94JEC3</accession>
<keyword evidence="13" id="KW-0675">Receptor</keyword>